<dbReference type="InterPro" id="IPR007263">
    <property type="entry name" value="DCC1-like"/>
</dbReference>
<reference evidence="2" key="1">
    <citation type="submission" date="2019-07" db="EMBL/GenBank/DDBJ databases">
        <title>Complete Genome Sequences of Vibrion rotiferianus strain AM7.</title>
        <authorList>
            <person name="Miyazaki K."/>
            <person name="Wiseschart A."/>
            <person name="Pootanakit K."/>
            <person name="Ishimori K."/>
            <person name="Kitahara K."/>
        </authorList>
    </citation>
    <scope>NUCLEOTIDE SEQUENCE [LARGE SCALE GENOMIC DNA]</scope>
    <source>
        <strain evidence="2">AM7</strain>
    </source>
</reference>
<dbReference type="PANTHER" id="PTHR34290">
    <property type="entry name" value="SI:CH73-390P7.2"/>
    <property type="match status" value="1"/>
</dbReference>
<accession>A0A510IGV8</accession>
<evidence type="ECO:0000313" key="2">
    <source>
        <dbReference type="Proteomes" id="UP000315115"/>
    </source>
</evidence>
<evidence type="ECO:0000313" key="1">
    <source>
        <dbReference type="EMBL" id="BBL91460.1"/>
    </source>
</evidence>
<sequence>MTKLTVFYDGTCPLCAKEMNALKQRDTKQLIKTVDIYSDAFSDYPQIDPEQANTILHALNEKDELLLGLDVTHRAWQLVGRGWLYASLRWRIIKPVADWLYLKFASNRYRVSYLLTGSSRCNNGSCSR</sequence>
<dbReference type="RefSeq" id="WP_143693887.1">
    <property type="nucleotide sequence ID" value="NZ_AP019799.1"/>
</dbReference>
<organism evidence="1 2">
    <name type="scientific">Vibrio rotiferianus</name>
    <dbReference type="NCBI Taxonomy" id="190895"/>
    <lineage>
        <taxon>Bacteria</taxon>
        <taxon>Pseudomonadati</taxon>
        <taxon>Pseudomonadota</taxon>
        <taxon>Gammaproteobacteria</taxon>
        <taxon>Vibrionales</taxon>
        <taxon>Vibrionaceae</taxon>
        <taxon>Vibrio</taxon>
    </lineage>
</organism>
<dbReference type="EMBL" id="AP019799">
    <property type="protein sequence ID" value="BBL91460.1"/>
    <property type="molecule type" value="Genomic_DNA"/>
</dbReference>
<gene>
    <name evidence="1" type="ORF">VroAM7_41130</name>
</gene>
<dbReference type="GO" id="GO:0015035">
    <property type="term" value="F:protein-disulfide reductase activity"/>
    <property type="evidence" value="ECO:0007669"/>
    <property type="project" value="InterPro"/>
</dbReference>
<dbReference type="Proteomes" id="UP000315115">
    <property type="component" value="Chromosome 2"/>
</dbReference>
<dbReference type="Pfam" id="PF04134">
    <property type="entry name" value="DCC1-like"/>
    <property type="match status" value="1"/>
</dbReference>
<protein>
    <submittedName>
        <fullName evidence="1">Redox protein</fullName>
    </submittedName>
</protein>
<dbReference type="AlphaFoldDB" id="A0A510IGV8"/>
<dbReference type="InterPro" id="IPR044691">
    <property type="entry name" value="DCC1_Trx"/>
</dbReference>
<proteinExistence type="predicted"/>
<dbReference type="PANTHER" id="PTHR34290:SF2">
    <property type="entry name" value="OS04G0668800 PROTEIN"/>
    <property type="match status" value="1"/>
</dbReference>
<name>A0A510IGV8_9VIBR</name>